<feature type="transmembrane region" description="Helical" evidence="5">
    <location>
        <begin position="6"/>
        <end position="22"/>
    </location>
</feature>
<organism evidence="7 8">
    <name type="scientific">Thalictrum thalictroides</name>
    <name type="common">Rue-anemone</name>
    <name type="synonym">Anemone thalictroides</name>
    <dbReference type="NCBI Taxonomy" id="46969"/>
    <lineage>
        <taxon>Eukaryota</taxon>
        <taxon>Viridiplantae</taxon>
        <taxon>Streptophyta</taxon>
        <taxon>Embryophyta</taxon>
        <taxon>Tracheophyta</taxon>
        <taxon>Spermatophyta</taxon>
        <taxon>Magnoliopsida</taxon>
        <taxon>Ranunculales</taxon>
        <taxon>Ranunculaceae</taxon>
        <taxon>Thalictroideae</taxon>
        <taxon>Thalictrum</taxon>
    </lineage>
</organism>
<dbReference type="CDD" id="cd06464">
    <property type="entry name" value="ACD_sHsps-like"/>
    <property type="match status" value="1"/>
</dbReference>
<dbReference type="InterPro" id="IPR008978">
    <property type="entry name" value="HSP20-like_chaperone"/>
</dbReference>
<gene>
    <name evidence="7" type="ORF">FRX31_003944</name>
</gene>
<dbReference type="Pfam" id="PF00011">
    <property type="entry name" value="HSP20"/>
    <property type="match status" value="1"/>
</dbReference>
<keyword evidence="8" id="KW-1185">Reference proteome</keyword>
<name>A0A7J6X9L3_THATH</name>
<evidence type="ECO:0000256" key="4">
    <source>
        <dbReference type="RuleBase" id="RU003616"/>
    </source>
</evidence>
<dbReference type="Gene3D" id="2.60.40.790">
    <property type="match status" value="1"/>
</dbReference>
<evidence type="ECO:0000313" key="8">
    <source>
        <dbReference type="Proteomes" id="UP000554482"/>
    </source>
</evidence>
<evidence type="ECO:0000256" key="5">
    <source>
        <dbReference type="SAM" id="Phobius"/>
    </source>
</evidence>
<dbReference type="PANTHER" id="PTHR46991:SF11">
    <property type="entry name" value="SMALL HEAT SHOCK PROTEIN HSPF"/>
    <property type="match status" value="1"/>
</dbReference>
<dbReference type="InterPro" id="IPR002068">
    <property type="entry name" value="A-crystallin/Hsp20_dom"/>
</dbReference>
<dbReference type="SUPFAM" id="SSF49764">
    <property type="entry name" value="HSP20-like chaperones"/>
    <property type="match status" value="1"/>
</dbReference>
<accession>A0A7J6X9L3</accession>
<keyword evidence="1" id="KW-0809">Transit peptide</keyword>
<keyword evidence="5" id="KW-1133">Transmembrane helix</keyword>
<dbReference type="PROSITE" id="PS01031">
    <property type="entry name" value="SHSP"/>
    <property type="match status" value="1"/>
</dbReference>
<feature type="domain" description="SHSP" evidence="6">
    <location>
        <begin position="78"/>
        <end position="181"/>
    </location>
</feature>
<evidence type="ECO:0000259" key="6">
    <source>
        <dbReference type="PROSITE" id="PS01031"/>
    </source>
</evidence>
<keyword evidence="2 7" id="KW-0346">Stress response</keyword>
<evidence type="ECO:0000256" key="2">
    <source>
        <dbReference type="ARBA" id="ARBA00023016"/>
    </source>
</evidence>
<comment type="similarity">
    <text evidence="3 4">Belongs to the small heat shock protein (HSP20) family.</text>
</comment>
<evidence type="ECO:0000256" key="1">
    <source>
        <dbReference type="ARBA" id="ARBA00022946"/>
    </source>
</evidence>
<evidence type="ECO:0000256" key="3">
    <source>
        <dbReference type="PROSITE-ProRule" id="PRU00285"/>
    </source>
</evidence>
<dbReference type="Proteomes" id="UP000554482">
    <property type="component" value="Unassembled WGS sequence"/>
</dbReference>
<proteinExistence type="inferred from homology"/>
<feature type="transmembrane region" description="Helical" evidence="5">
    <location>
        <begin position="34"/>
        <end position="55"/>
    </location>
</feature>
<reference evidence="7 8" key="1">
    <citation type="submission" date="2020-06" db="EMBL/GenBank/DDBJ databases">
        <title>Transcriptomic and genomic resources for Thalictrum thalictroides and T. hernandezii: Facilitating candidate gene discovery in an emerging model plant lineage.</title>
        <authorList>
            <person name="Arias T."/>
            <person name="Riano-Pachon D.M."/>
            <person name="Di Stilio V.S."/>
        </authorList>
    </citation>
    <scope>NUCLEOTIDE SEQUENCE [LARGE SCALE GENOMIC DNA]</scope>
    <source>
        <strain evidence="8">cv. WT478/WT964</strain>
        <tissue evidence="7">Leaves</tissue>
    </source>
</reference>
<protein>
    <submittedName>
        <fullName evidence="7">Heat shock protein</fullName>
    </submittedName>
</protein>
<dbReference type="AlphaFoldDB" id="A0A7J6X9L3"/>
<sequence length="181" mass="20892">MMFLKFLIYIVVFIILTGLDVIRSTELGSNVDFAAVVLVFPLICFIFIGLFVSLLTDTDKDFIFNLLKTFFERRKLENPAKVTKTPLFKKWLREENDSLNFRVEMPGLSRKDVKLTVEKNVLLIEGDVGNDDNVDECATKYIIKFEIPTQLYDIYSINSQMENGVLKVMVPKVEEVKNDSF</sequence>
<dbReference type="EMBL" id="JABWDY010002677">
    <property type="protein sequence ID" value="KAF5206471.1"/>
    <property type="molecule type" value="Genomic_DNA"/>
</dbReference>
<evidence type="ECO:0000313" key="7">
    <source>
        <dbReference type="EMBL" id="KAF5206471.1"/>
    </source>
</evidence>
<dbReference type="OrthoDB" id="1431247at2759"/>
<keyword evidence="5" id="KW-0472">Membrane</keyword>
<dbReference type="PANTHER" id="PTHR46991">
    <property type="entry name" value="23.5 KDA HEAT SHOCK PROTEIN, MITOCHONDRIAL"/>
    <property type="match status" value="1"/>
</dbReference>
<comment type="caution">
    <text evidence="7">The sequence shown here is derived from an EMBL/GenBank/DDBJ whole genome shotgun (WGS) entry which is preliminary data.</text>
</comment>
<keyword evidence="5" id="KW-0812">Transmembrane</keyword>
<dbReference type="InterPro" id="IPR044656">
    <property type="entry name" value="HSP14.7/HSP23.5/HSP23.6-like"/>
</dbReference>